<organism evidence="1 2">
    <name type="scientific">Actinoplanes sichuanensis</name>
    <dbReference type="NCBI Taxonomy" id="512349"/>
    <lineage>
        <taxon>Bacteria</taxon>
        <taxon>Bacillati</taxon>
        <taxon>Actinomycetota</taxon>
        <taxon>Actinomycetes</taxon>
        <taxon>Micromonosporales</taxon>
        <taxon>Micromonosporaceae</taxon>
        <taxon>Actinoplanes</taxon>
    </lineage>
</organism>
<gene>
    <name evidence="1" type="ORF">ACFQ5G_16385</name>
</gene>
<dbReference type="Proteomes" id="UP001597183">
    <property type="component" value="Unassembled WGS sequence"/>
</dbReference>
<reference evidence="2" key="1">
    <citation type="journal article" date="2019" name="Int. J. Syst. Evol. Microbiol.">
        <title>The Global Catalogue of Microorganisms (GCM) 10K type strain sequencing project: providing services to taxonomists for standard genome sequencing and annotation.</title>
        <authorList>
            <consortium name="The Broad Institute Genomics Platform"/>
            <consortium name="The Broad Institute Genome Sequencing Center for Infectious Disease"/>
            <person name="Wu L."/>
            <person name="Ma J."/>
        </authorList>
    </citation>
    <scope>NUCLEOTIDE SEQUENCE [LARGE SCALE GENOMIC DNA]</scope>
    <source>
        <strain evidence="2">CCM 7526</strain>
    </source>
</reference>
<name>A0ABW4A827_9ACTN</name>
<protein>
    <submittedName>
        <fullName evidence="1">Uncharacterized protein</fullName>
    </submittedName>
</protein>
<dbReference type="EMBL" id="JBHTMK010000019">
    <property type="protein sequence ID" value="MFD1366931.1"/>
    <property type="molecule type" value="Genomic_DNA"/>
</dbReference>
<evidence type="ECO:0000313" key="2">
    <source>
        <dbReference type="Proteomes" id="UP001597183"/>
    </source>
</evidence>
<accession>A0ABW4A827</accession>
<comment type="caution">
    <text evidence="1">The sequence shown here is derived from an EMBL/GenBank/DDBJ whole genome shotgun (WGS) entry which is preliminary data.</text>
</comment>
<sequence>MPSTDIPNRARNHRRHARLFDGADTGLYTLPAELLAARDGLVRLSAELAVAPPSDRGADQARYVTALMDAATAGEPLPTLDELTAADRRNRQYDRRSELLVEAIDRADSALELLVNDLGDRIIRDHLAPVVDDIMKGVTAAAGALPDDTSADTILRASDKARKAWLGLDDLAARYEAVRAAAVSVRRNTPAEWDHRGDFSELHNFHELTAGLNIQIGGPRPWPTKTSDRLLWYARNNGRVWMPTVAEQDARYREVHKDALDAMAENRARVSAARHAFG</sequence>
<keyword evidence="2" id="KW-1185">Reference proteome</keyword>
<proteinExistence type="predicted"/>
<dbReference type="RefSeq" id="WP_317787822.1">
    <property type="nucleotide sequence ID" value="NZ_AP028461.1"/>
</dbReference>
<evidence type="ECO:0000313" key="1">
    <source>
        <dbReference type="EMBL" id="MFD1366931.1"/>
    </source>
</evidence>